<evidence type="ECO:0000313" key="1">
    <source>
        <dbReference type="EMBL" id="MDA6069697.1"/>
    </source>
</evidence>
<evidence type="ECO:0000313" key="2">
    <source>
        <dbReference type="Proteomes" id="UP001212170"/>
    </source>
</evidence>
<organism evidence="1 2">
    <name type="scientific">Flavobacterium azizsancarii</name>
    <dbReference type="NCBI Taxonomy" id="2961580"/>
    <lineage>
        <taxon>Bacteria</taxon>
        <taxon>Pseudomonadati</taxon>
        <taxon>Bacteroidota</taxon>
        <taxon>Flavobacteriia</taxon>
        <taxon>Flavobacteriales</taxon>
        <taxon>Flavobacteriaceae</taxon>
        <taxon>Flavobacterium</taxon>
    </lineage>
</organism>
<proteinExistence type="predicted"/>
<dbReference type="RefSeq" id="WP_271335499.1">
    <property type="nucleotide sequence ID" value="NZ_JAMZNK010000010.1"/>
</dbReference>
<comment type="caution">
    <text evidence="1">The sequence shown here is derived from an EMBL/GenBank/DDBJ whole genome shotgun (WGS) entry which is preliminary data.</text>
</comment>
<sequence>MGFTFKKMSSYEYKKPFERSRIQAYVFFQQHHRARSNGESTKAGKF</sequence>
<reference evidence="1 2" key="1">
    <citation type="journal article" date="2023" name="Chemosphere">
        <title>Whole genome analysis of Flavobacterium aziz-sancarii sp. nov., isolated from Ardley Island (Antarctica), revealed a rich resistome and bioremediation potential.</title>
        <authorList>
            <person name="Otur C."/>
            <person name="Okay S."/>
            <person name="Kurt-Kizildogan A."/>
        </authorList>
    </citation>
    <scope>NUCLEOTIDE SEQUENCE [LARGE SCALE GENOMIC DNA]</scope>
    <source>
        <strain evidence="1 2">AC</strain>
    </source>
</reference>
<dbReference type="EMBL" id="JAMZNK010000010">
    <property type="protein sequence ID" value="MDA6069697.1"/>
    <property type="molecule type" value="Genomic_DNA"/>
</dbReference>
<gene>
    <name evidence="1" type="ORF">NJT12_08700</name>
</gene>
<accession>A0ABT4WAZ2</accession>
<dbReference type="Proteomes" id="UP001212170">
    <property type="component" value="Unassembled WGS sequence"/>
</dbReference>
<keyword evidence="2" id="KW-1185">Reference proteome</keyword>
<name>A0ABT4WAZ2_9FLAO</name>
<protein>
    <submittedName>
        <fullName evidence="1">Uncharacterized protein</fullName>
    </submittedName>
</protein>